<dbReference type="STRING" id="293826.Amet_1805"/>
<dbReference type="AlphaFoldDB" id="A6TP57"/>
<dbReference type="Proteomes" id="UP000001572">
    <property type="component" value="Chromosome"/>
</dbReference>
<keyword evidence="2" id="KW-1185">Reference proteome</keyword>
<sequence>MKKIIVGILIGSIGLAGIRCSNTADEGTSKVVEVISDDQTLRPALDVLLKEETDEDILKYVEELKKAIPLPVAFDEANISDEIGDSILSSLSAMEQSYKNNTELSQEEEAILEKLLNTSSLDDNITYEESFLLDQFQYNYDVGFTTIQDGYSNNNITQAYEGRVAFFLTREIILDAMDPHRNKYMDVSND</sequence>
<accession>A6TP57</accession>
<name>A6TP57_ALKMQ</name>
<organism evidence="1 2">
    <name type="scientific">Alkaliphilus metalliredigens (strain QYMF)</name>
    <dbReference type="NCBI Taxonomy" id="293826"/>
    <lineage>
        <taxon>Bacteria</taxon>
        <taxon>Bacillati</taxon>
        <taxon>Bacillota</taxon>
        <taxon>Clostridia</taxon>
        <taxon>Peptostreptococcales</taxon>
        <taxon>Natronincolaceae</taxon>
        <taxon>Alkaliphilus</taxon>
    </lineage>
</organism>
<evidence type="ECO:0000313" key="1">
    <source>
        <dbReference type="EMBL" id="ABR47975.1"/>
    </source>
</evidence>
<dbReference type="KEGG" id="amt:Amet_1805"/>
<dbReference type="EMBL" id="CP000724">
    <property type="protein sequence ID" value="ABR47975.1"/>
    <property type="molecule type" value="Genomic_DNA"/>
</dbReference>
<dbReference type="RefSeq" id="WP_012063010.1">
    <property type="nucleotide sequence ID" value="NC_009633.1"/>
</dbReference>
<proteinExistence type="predicted"/>
<gene>
    <name evidence="1" type="ordered locus">Amet_1805</name>
</gene>
<evidence type="ECO:0000313" key="2">
    <source>
        <dbReference type="Proteomes" id="UP000001572"/>
    </source>
</evidence>
<protein>
    <submittedName>
        <fullName evidence="1">Uncharacterized protein</fullName>
    </submittedName>
</protein>
<dbReference type="HOGENOM" id="CLU_1425286_0_0_9"/>
<dbReference type="OrthoDB" id="9963558at2"/>
<reference evidence="2" key="1">
    <citation type="journal article" date="2016" name="Genome Announc.">
        <title>Complete genome sequence of Alkaliphilus metalliredigens strain QYMF, an alkaliphilic and metal-reducing bacterium isolated from borax-contaminated leachate ponds.</title>
        <authorList>
            <person name="Hwang C."/>
            <person name="Copeland A."/>
            <person name="Lucas S."/>
            <person name="Lapidus A."/>
            <person name="Barry K."/>
            <person name="Detter J.C."/>
            <person name="Glavina Del Rio T."/>
            <person name="Hammon N."/>
            <person name="Israni S."/>
            <person name="Dalin E."/>
            <person name="Tice H."/>
            <person name="Pitluck S."/>
            <person name="Chertkov O."/>
            <person name="Brettin T."/>
            <person name="Bruce D."/>
            <person name="Han C."/>
            <person name="Schmutz J."/>
            <person name="Larimer F."/>
            <person name="Land M.L."/>
            <person name="Hauser L."/>
            <person name="Kyrpides N."/>
            <person name="Mikhailova N."/>
            <person name="Ye Q."/>
            <person name="Zhou J."/>
            <person name="Richardson P."/>
            <person name="Fields M.W."/>
        </authorList>
    </citation>
    <scope>NUCLEOTIDE SEQUENCE [LARGE SCALE GENOMIC DNA]</scope>
    <source>
        <strain evidence="2">QYMF</strain>
    </source>
</reference>